<feature type="region of interest" description="Disordered" evidence="1">
    <location>
        <begin position="17"/>
        <end position="54"/>
    </location>
</feature>
<evidence type="ECO:0000256" key="1">
    <source>
        <dbReference type="SAM" id="MobiDB-lite"/>
    </source>
</evidence>
<proteinExistence type="predicted"/>
<accession>A0A9P3CU61</accession>
<organism evidence="2 3">
    <name type="scientific">Cercospora kikuchii</name>
    <dbReference type="NCBI Taxonomy" id="84275"/>
    <lineage>
        <taxon>Eukaryota</taxon>
        <taxon>Fungi</taxon>
        <taxon>Dikarya</taxon>
        <taxon>Ascomycota</taxon>
        <taxon>Pezizomycotina</taxon>
        <taxon>Dothideomycetes</taxon>
        <taxon>Dothideomycetidae</taxon>
        <taxon>Mycosphaerellales</taxon>
        <taxon>Mycosphaerellaceae</taxon>
        <taxon>Cercospora</taxon>
    </lineage>
</organism>
<dbReference type="OrthoDB" id="10661933at2759"/>
<dbReference type="RefSeq" id="XP_044663511.1">
    <property type="nucleotide sequence ID" value="XM_044807576.1"/>
</dbReference>
<feature type="compositionally biased region" description="Polar residues" evidence="1">
    <location>
        <begin position="29"/>
        <end position="47"/>
    </location>
</feature>
<keyword evidence="3" id="KW-1185">Reference proteome</keyword>
<name>A0A9P3CU61_9PEZI</name>
<dbReference type="GeneID" id="68297640"/>
<dbReference type="EMBL" id="BOLY01000008">
    <property type="protein sequence ID" value="GIZ49024.1"/>
    <property type="molecule type" value="Genomic_DNA"/>
</dbReference>
<protein>
    <submittedName>
        <fullName evidence="2">Uncharacterized protein</fullName>
    </submittedName>
</protein>
<reference evidence="2 3" key="1">
    <citation type="submission" date="2021-01" db="EMBL/GenBank/DDBJ databases">
        <title>Cercospora kikuchii MAFF 305040 whole genome shotgun sequence.</title>
        <authorList>
            <person name="Kashiwa T."/>
            <person name="Suzuki T."/>
        </authorList>
    </citation>
    <scope>NUCLEOTIDE SEQUENCE [LARGE SCALE GENOMIC DNA]</scope>
    <source>
        <strain evidence="2 3">MAFF 305040</strain>
    </source>
</reference>
<sequence>MLEDTIQQLAENARASLPSASRPAAIDGKTSTTAGDANPMTAGTSERLQLESETESEDTAMEYIEIRLATYKQLPRTILVASPLPPAVIFSVQNTCRSIVKKDPISKLTRAMSTYRCAAVEIKNGHAVWTLNDPRYFACRSCTNARRACFRFINHNQYQYWLVLPLHETMWPDPTFDYKNADFFIVPEDQPLSNRRNNIYSERAKAQDFNGYV</sequence>
<comment type="caution">
    <text evidence="2">The sequence shown here is derived from an EMBL/GenBank/DDBJ whole genome shotgun (WGS) entry which is preliminary data.</text>
</comment>
<evidence type="ECO:0000313" key="2">
    <source>
        <dbReference type="EMBL" id="GIZ49024.1"/>
    </source>
</evidence>
<evidence type="ECO:0000313" key="3">
    <source>
        <dbReference type="Proteomes" id="UP000825890"/>
    </source>
</evidence>
<dbReference type="Proteomes" id="UP000825890">
    <property type="component" value="Unassembled WGS sequence"/>
</dbReference>
<gene>
    <name evidence="2" type="ORF">CKM354_001206500</name>
</gene>
<dbReference type="AlphaFoldDB" id="A0A9P3CU61"/>